<dbReference type="KEGG" id="cle:Clole_3468"/>
<evidence type="ECO:0000313" key="11">
    <source>
        <dbReference type="EMBL" id="ADZ85154.1"/>
    </source>
</evidence>
<gene>
    <name evidence="11" type="ordered locus">Clole_3468</name>
</gene>
<keyword evidence="4" id="KW-1003">Cell membrane</keyword>
<keyword evidence="8 9" id="KW-0472">Membrane</keyword>
<feature type="transmembrane region" description="Helical" evidence="9">
    <location>
        <begin position="35"/>
        <end position="55"/>
    </location>
</feature>
<dbReference type="PROSITE" id="PS50928">
    <property type="entry name" value="ABC_TM1"/>
    <property type="match status" value="1"/>
</dbReference>
<dbReference type="HOGENOM" id="CLU_019602_1_1_9"/>
<evidence type="ECO:0000256" key="7">
    <source>
        <dbReference type="ARBA" id="ARBA00022989"/>
    </source>
</evidence>
<dbReference type="Pfam" id="PF00528">
    <property type="entry name" value="BPD_transp_1"/>
    <property type="match status" value="1"/>
</dbReference>
<dbReference type="InterPro" id="IPR000515">
    <property type="entry name" value="MetI-like"/>
</dbReference>
<dbReference type="GO" id="GO:0006865">
    <property type="term" value="P:amino acid transport"/>
    <property type="evidence" value="ECO:0007669"/>
    <property type="project" value="UniProtKB-KW"/>
</dbReference>
<evidence type="ECO:0000256" key="3">
    <source>
        <dbReference type="ARBA" id="ARBA00022448"/>
    </source>
</evidence>
<evidence type="ECO:0000256" key="2">
    <source>
        <dbReference type="ARBA" id="ARBA00010072"/>
    </source>
</evidence>
<dbReference type="GO" id="GO:0022857">
    <property type="term" value="F:transmembrane transporter activity"/>
    <property type="evidence" value="ECO:0007669"/>
    <property type="project" value="InterPro"/>
</dbReference>
<evidence type="ECO:0000259" key="10">
    <source>
        <dbReference type="PROSITE" id="PS50928"/>
    </source>
</evidence>
<dbReference type="AlphaFoldDB" id="F2JSB6"/>
<dbReference type="PANTHER" id="PTHR30614:SF20">
    <property type="entry name" value="GLUTAMINE TRANSPORT SYSTEM PERMEASE PROTEIN GLNP"/>
    <property type="match status" value="1"/>
</dbReference>
<dbReference type="PANTHER" id="PTHR30614">
    <property type="entry name" value="MEMBRANE COMPONENT OF AMINO ACID ABC TRANSPORTER"/>
    <property type="match status" value="1"/>
</dbReference>
<protein>
    <submittedName>
        <fullName evidence="11">Polar amino acid ABC transporter, inner membrane subunit</fullName>
    </submittedName>
</protein>
<keyword evidence="7 9" id="KW-1133">Transmembrane helix</keyword>
<dbReference type="RefSeq" id="WP_013658430.1">
    <property type="nucleotide sequence ID" value="NC_015275.1"/>
</dbReference>
<feature type="transmembrane region" description="Helical" evidence="9">
    <location>
        <begin position="67"/>
        <end position="88"/>
    </location>
</feature>
<organism evidence="11 12">
    <name type="scientific">Cellulosilyticum lentocellum (strain ATCC 49066 / DSM 5427 / NCIMB 11756 / RHM5)</name>
    <name type="common">Clostridium lentocellum</name>
    <dbReference type="NCBI Taxonomy" id="642492"/>
    <lineage>
        <taxon>Bacteria</taxon>
        <taxon>Bacillati</taxon>
        <taxon>Bacillota</taxon>
        <taxon>Clostridia</taxon>
        <taxon>Lachnospirales</taxon>
        <taxon>Cellulosilyticaceae</taxon>
        <taxon>Cellulosilyticum</taxon>
    </lineage>
</organism>
<sequence>MHYFTNFYEMIVEFFSTVLNFMPKFLPGVWMTLQLSFYSILLGTLFGLLATILKLSKKKILMQLIDCYITIVRGTPLLLQLIFIFSALPQLGIEFDSFSSAIIGLAFHSGAYISEIFRGAIESIDKGQNEAAKALGMTKLQAMRRIILPQAFKRSIPALGNQFIIAIKDSSLASAITITEIIMLTRQYASIKFDAFPIFFVAALYYLIITLSLTKLLAYIEKRLKVNER</sequence>
<dbReference type="NCBIfam" id="TIGR01726">
    <property type="entry name" value="HEQRo_perm_3TM"/>
    <property type="match status" value="1"/>
</dbReference>
<keyword evidence="12" id="KW-1185">Reference proteome</keyword>
<dbReference type="InterPro" id="IPR043429">
    <property type="entry name" value="ArtM/GltK/GlnP/TcyL/YhdX-like"/>
</dbReference>
<accession>F2JSB6</accession>
<dbReference type="STRING" id="642492.Clole_3468"/>
<dbReference type="CDD" id="cd06261">
    <property type="entry name" value="TM_PBP2"/>
    <property type="match status" value="1"/>
</dbReference>
<feature type="domain" description="ABC transmembrane type-1" evidence="10">
    <location>
        <begin position="29"/>
        <end position="217"/>
    </location>
</feature>
<dbReference type="eggNOG" id="COG0765">
    <property type="taxonomic scope" value="Bacteria"/>
</dbReference>
<dbReference type="GO" id="GO:0043190">
    <property type="term" value="C:ATP-binding cassette (ABC) transporter complex"/>
    <property type="evidence" value="ECO:0007669"/>
    <property type="project" value="InterPro"/>
</dbReference>
<feature type="transmembrane region" description="Helical" evidence="9">
    <location>
        <begin position="198"/>
        <end position="220"/>
    </location>
</feature>
<keyword evidence="5 9" id="KW-0812">Transmembrane</keyword>
<keyword evidence="3 9" id="KW-0813">Transport</keyword>
<dbReference type="EMBL" id="CP002582">
    <property type="protein sequence ID" value="ADZ85154.1"/>
    <property type="molecule type" value="Genomic_DNA"/>
</dbReference>
<evidence type="ECO:0000256" key="6">
    <source>
        <dbReference type="ARBA" id="ARBA00022970"/>
    </source>
</evidence>
<dbReference type="Gene3D" id="1.10.3720.10">
    <property type="entry name" value="MetI-like"/>
    <property type="match status" value="1"/>
</dbReference>
<reference evidence="11 12" key="1">
    <citation type="journal article" date="2011" name="J. Bacteriol.">
        <title>Complete genome sequence of the cellulose-degrading bacterium Cellulosilyticum lentocellum.</title>
        <authorList>
            <consortium name="US DOE Joint Genome Institute"/>
            <person name="Miller D.A."/>
            <person name="Suen G."/>
            <person name="Bruce D."/>
            <person name="Copeland A."/>
            <person name="Cheng J.F."/>
            <person name="Detter C."/>
            <person name="Goodwin L.A."/>
            <person name="Han C.S."/>
            <person name="Hauser L.J."/>
            <person name="Land M.L."/>
            <person name="Lapidus A."/>
            <person name="Lucas S."/>
            <person name="Meincke L."/>
            <person name="Pitluck S."/>
            <person name="Tapia R."/>
            <person name="Teshima H."/>
            <person name="Woyke T."/>
            <person name="Fox B.G."/>
            <person name="Angert E.R."/>
            <person name="Currie C.R."/>
        </authorList>
    </citation>
    <scope>NUCLEOTIDE SEQUENCE [LARGE SCALE GENOMIC DNA]</scope>
    <source>
        <strain evidence="12">ATCC 49066 / DSM 5427 / NCIMB 11756 / RHM5</strain>
    </source>
</reference>
<evidence type="ECO:0000256" key="1">
    <source>
        <dbReference type="ARBA" id="ARBA00004651"/>
    </source>
</evidence>
<proteinExistence type="inferred from homology"/>
<evidence type="ECO:0000256" key="4">
    <source>
        <dbReference type="ARBA" id="ARBA00022475"/>
    </source>
</evidence>
<dbReference type="SUPFAM" id="SSF161098">
    <property type="entry name" value="MetI-like"/>
    <property type="match status" value="1"/>
</dbReference>
<dbReference type="InterPro" id="IPR010065">
    <property type="entry name" value="AA_ABC_transptr_permease_3TM"/>
</dbReference>
<comment type="similarity">
    <text evidence="2">Belongs to the binding-protein-dependent transport system permease family. HisMQ subfamily.</text>
</comment>
<evidence type="ECO:0000256" key="8">
    <source>
        <dbReference type="ARBA" id="ARBA00023136"/>
    </source>
</evidence>
<dbReference type="InterPro" id="IPR035906">
    <property type="entry name" value="MetI-like_sf"/>
</dbReference>
<dbReference type="Proteomes" id="UP000008467">
    <property type="component" value="Chromosome"/>
</dbReference>
<name>F2JSB6_CELLD</name>
<evidence type="ECO:0000256" key="9">
    <source>
        <dbReference type="RuleBase" id="RU363032"/>
    </source>
</evidence>
<keyword evidence="6" id="KW-0029">Amino-acid transport</keyword>
<comment type="subcellular location">
    <subcellularLocation>
        <location evidence="1 9">Cell membrane</location>
        <topology evidence="1 9">Multi-pass membrane protein</topology>
    </subcellularLocation>
</comment>
<evidence type="ECO:0000313" key="12">
    <source>
        <dbReference type="Proteomes" id="UP000008467"/>
    </source>
</evidence>
<evidence type="ECO:0000256" key="5">
    <source>
        <dbReference type="ARBA" id="ARBA00022692"/>
    </source>
</evidence>
<dbReference type="FunFam" id="1.10.3720.10:FF:000033">
    <property type="entry name" value="Polar amino acid ABC transporter permease"/>
    <property type="match status" value="1"/>
</dbReference>